<evidence type="ECO:0000313" key="2">
    <source>
        <dbReference type="EMBL" id="OHA49162.1"/>
    </source>
</evidence>
<reference evidence="2 3" key="1">
    <citation type="journal article" date="2016" name="Nat. Commun.">
        <title>Thousands of microbial genomes shed light on interconnected biogeochemical processes in an aquifer system.</title>
        <authorList>
            <person name="Anantharaman K."/>
            <person name="Brown C.T."/>
            <person name="Hug L.A."/>
            <person name="Sharon I."/>
            <person name="Castelle C.J."/>
            <person name="Probst A.J."/>
            <person name="Thomas B.C."/>
            <person name="Singh A."/>
            <person name="Wilkins M.J."/>
            <person name="Karaoz U."/>
            <person name="Brodie E.L."/>
            <person name="Williams K.H."/>
            <person name="Hubbard S.S."/>
            <person name="Banfield J.F."/>
        </authorList>
    </citation>
    <scope>NUCLEOTIDE SEQUENCE [LARGE SCALE GENOMIC DNA]</scope>
</reference>
<dbReference type="SUPFAM" id="SSF57997">
    <property type="entry name" value="Tropomyosin"/>
    <property type="match status" value="1"/>
</dbReference>
<proteinExistence type="predicted"/>
<evidence type="ECO:0008006" key="4">
    <source>
        <dbReference type="Google" id="ProtNLM"/>
    </source>
</evidence>
<dbReference type="EMBL" id="MHSU01000036">
    <property type="protein sequence ID" value="OHA49162.1"/>
    <property type="molecule type" value="Genomic_DNA"/>
</dbReference>
<name>A0A1G2PNI5_9BACT</name>
<evidence type="ECO:0000313" key="3">
    <source>
        <dbReference type="Proteomes" id="UP000178646"/>
    </source>
</evidence>
<organism evidence="2 3">
    <name type="scientific">Candidatus Terrybacteria bacterium RIFCSPHIGHO2_02_41_19</name>
    <dbReference type="NCBI Taxonomy" id="1802364"/>
    <lineage>
        <taxon>Bacteria</taxon>
        <taxon>Candidatus Terryibacteriota</taxon>
    </lineage>
</organism>
<gene>
    <name evidence="2" type="ORF">A2W59_00360</name>
</gene>
<evidence type="ECO:0000256" key="1">
    <source>
        <dbReference type="SAM" id="Coils"/>
    </source>
</evidence>
<protein>
    <recommendedName>
        <fullName evidence="4">t-SNARE coiled-coil homology domain-containing protein</fullName>
    </recommendedName>
</protein>
<dbReference type="Proteomes" id="UP000178646">
    <property type="component" value="Unassembled WGS sequence"/>
</dbReference>
<dbReference type="AlphaFoldDB" id="A0A1G2PNI5"/>
<feature type="coiled-coil region" evidence="1">
    <location>
        <begin position="99"/>
        <end position="126"/>
    </location>
</feature>
<sequence>MNKKRKIKKLKLPLSKMTGNEKDYTAVLLEDVNSNMKAFWEVLSGVKERGDATFEQVGLMTEKIDGIEIRLDSIEGQQTETNKRLDSIEGQQTETNKRLDSIEFKLDDLMKEVSSIKEEIKVLKTALSSKADKEKLEILEFKIVRIERHLKLA</sequence>
<dbReference type="Gene3D" id="1.20.5.340">
    <property type="match status" value="1"/>
</dbReference>
<keyword evidence="1" id="KW-0175">Coiled coil</keyword>
<comment type="caution">
    <text evidence="2">The sequence shown here is derived from an EMBL/GenBank/DDBJ whole genome shotgun (WGS) entry which is preliminary data.</text>
</comment>
<accession>A0A1G2PNI5</accession>